<keyword evidence="3 5" id="KW-1133">Transmembrane helix</keyword>
<dbReference type="GO" id="GO:0016020">
    <property type="term" value="C:membrane"/>
    <property type="evidence" value="ECO:0007669"/>
    <property type="project" value="UniProtKB-SubCell"/>
</dbReference>
<evidence type="ECO:0000256" key="5">
    <source>
        <dbReference type="SAM" id="Phobius"/>
    </source>
</evidence>
<keyword evidence="4 5" id="KW-0472">Membrane</keyword>
<dbReference type="InterPro" id="IPR003825">
    <property type="entry name" value="Colicin-V_CvpA"/>
</dbReference>
<dbReference type="GO" id="GO:0009403">
    <property type="term" value="P:toxin biosynthetic process"/>
    <property type="evidence" value="ECO:0007669"/>
    <property type="project" value="InterPro"/>
</dbReference>
<feature type="transmembrane region" description="Helical" evidence="5">
    <location>
        <begin position="12"/>
        <end position="28"/>
    </location>
</feature>
<evidence type="ECO:0000256" key="4">
    <source>
        <dbReference type="ARBA" id="ARBA00023136"/>
    </source>
</evidence>
<name>A0A381W8I5_9ZZZZ</name>
<keyword evidence="2 5" id="KW-0812">Transmembrane</keyword>
<accession>A0A381W8I5</accession>
<reference evidence="6" key="1">
    <citation type="submission" date="2018-05" db="EMBL/GenBank/DDBJ databases">
        <authorList>
            <person name="Lanie J.A."/>
            <person name="Ng W.-L."/>
            <person name="Kazmierczak K.M."/>
            <person name="Andrzejewski T.M."/>
            <person name="Davidsen T.M."/>
            <person name="Wayne K.J."/>
            <person name="Tettelin H."/>
            <person name="Glass J.I."/>
            <person name="Rusch D."/>
            <person name="Podicherti R."/>
            <person name="Tsui H.-C.T."/>
            <person name="Winkler M.E."/>
        </authorList>
    </citation>
    <scope>NUCLEOTIDE SEQUENCE</scope>
</reference>
<evidence type="ECO:0000256" key="1">
    <source>
        <dbReference type="ARBA" id="ARBA00004141"/>
    </source>
</evidence>
<dbReference type="InterPro" id="IPR052719">
    <property type="entry name" value="CvpA-like"/>
</dbReference>
<proteinExistence type="predicted"/>
<comment type="subcellular location">
    <subcellularLocation>
        <location evidence="1">Membrane</location>
        <topology evidence="1">Multi-pass membrane protein</topology>
    </subcellularLocation>
</comment>
<organism evidence="6">
    <name type="scientific">marine metagenome</name>
    <dbReference type="NCBI Taxonomy" id="408172"/>
    <lineage>
        <taxon>unclassified sequences</taxon>
        <taxon>metagenomes</taxon>
        <taxon>ecological metagenomes</taxon>
    </lineage>
</organism>
<evidence type="ECO:0000256" key="2">
    <source>
        <dbReference type="ARBA" id="ARBA00022692"/>
    </source>
</evidence>
<gene>
    <name evidence="6" type="ORF">METZ01_LOCUS101714</name>
</gene>
<evidence type="ECO:0000256" key="3">
    <source>
        <dbReference type="ARBA" id="ARBA00022989"/>
    </source>
</evidence>
<feature type="transmembrane region" description="Helical" evidence="5">
    <location>
        <begin position="111"/>
        <end position="136"/>
    </location>
</feature>
<dbReference type="PANTHER" id="PTHR36926">
    <property type="entry name" value="COLICIN V PRODUCTION PROTEIN"/>
    <property type="match status" value="1"/>
</dbReference>
<dbReference type="AlphaFoldDB" id="A0A381W8I5"/>
<dbReference type="PANTHER" id="PTHR36926:SF1">
    <property type="entry name" value="COLICIN V PRODUCTION PROTEIN"/>
    <property type="match status" value="1"/>
</dbReference>
<evidence type="ECO:0000313" key="6">
    <source>
        <dbReference type="EMBL" id="SVA48860.1"/>
    </source>
</evidence>
<feature type="transmembrane region" description="Helical" evidence="5">
    <location>
        <begin position="71"/>
        <end position="90"/>
    </location>
</feature>
<protein>
    <recommendedName>
        <fullName evidence="7">Colicin V production protein</fullName>
    </recommendedName>
</protein>
<sequence>MVEYLKDVYENIVAFDLIYIIITLLSLIKCSKKGFILSLLAAAKWLLAYVITLILFPRVKSYVGDIIDNEYVLDIVLGIGIFVIVIFLILMINRGISKAVKYSGLGKLDTVFGFFFGFLRGYIICVCIFSTVNIFYNYTNWPLNTKTSWTFPYVQKGSNYLIKEFPNEKKYKESKEKIEDI</sequence>
<dbReference type="Pfam" id="PF02674">
    <property type="entry name" value="Colicin_V"/>
    <property type="match status" value="1"/>
</dbReference>
<feature type="transmembrane region" description="Helical" evidence="5">
    <location>
        <begin position="35"/>
        <end position="59"/>
    </location>
</feature>
<evidence type="ECO:0008006" key="7">
    <source>
        <dbReference type="Google" id="ProtNLM"/>
    </source>
</evidence>
<dbReference type="EMBL" id="UINC01011036">
    <property type="protein sequence ID" value="SVA48860.1"/>
    <property type="molecule type" value="Genomic_DNA"/>
</dbReference>